<feature type="transmembrane region" description="Helical" evidence="1">
    <location>
        <begin position="43"/>
        <end position="64"/>
    </location>
</feature>
<evidence type="ECO:0000313" key="2">
    <source>
        <dbReference type="EMBL" id="KAJ3567478.1"/>
    </source>
</evidence>
<dbReference type="AlphaFoldDB" id="A0AAD5YVM3"/>
<dbReference type="Proteomes" id="UP001213000">
    <property type="component" value="Unassembled WGS sequence"/>
</dbReference>
<name>A0AAD5YVM3_9AGAR</name>
<sequence>MGTSEPASFGFLVLFDTVTVLSFVLIALILATAYLSKYVHRRMAWYGQMVQWAIYCMSYMLLFGFQGKSNSEPPKALCLFQASLIYACPPACAVGSTCFMIDFYMSLSPLHRKQSLRVRKLDMLLVSLPWITLFGAALQVVLYTLVNQRLSTVARSPGYFFCNISDPEPTIVSVALVLLALVAWFYFEIQSGLIMYHNRLEFARLNYKTSQGYLSLYIRSAILTAGTITGTGISIYCLPQINGMGTWSVALPFMPIFVALVFGTQKDMMRVWVFWKQRTPEENPDYTAQSSLALDEMLLQYPIPAI</sequence>
<proteinExistence type="predicted"/>
<feature type="transmembrane region" description="Helical" evidence="1">
    <location>
        <begin position="216"/>
        <end position="238"/>
    </location>
</feature>
<feature type="transmembrane region" description="Helical" evidence="1">
    <location>
        <begin position="171"/>
        <end position="196"/>
    </location>
</feature>
<keyword evidence="1" id="KW-0472">Membrane</keyword>
<accession>A0AAD5YVM3</accession>
<dbReference type="EMBL" id="JANIEX010000410">
    <property type="protein sequence ID" value="KAJ3567478.1"/>
    <property type="molecule type" value="Genomic_DNA"/>
</dbReference>
<feature type="transmembrane region" description="Helical" evidence="1">
    <location>
        <begin position="84"/>
        <end position="104"/>
    </location>
</feature>
<keyword evidence="1" id="KW-1133">Transmembrane helix</keyword>
<keyword evidence="1" id="KW-0812">Transmembrane</keyword>
<gene>
    <name evidence="2" type="ORF">NP233_g6340</name>
</gene>
<comment type="caution">
    <text evidence="2">The sequence shown here is derived from an EMBL/GenBank/DDBJ whole genome shotgun (WGS) entry which is preliminary data.</text>
</comment>
<protein>
    <submittedName>
        <fullName evidence="2">Uncharacterized protein</fullName>
    </submittedName>
</protein>
<feature type="transmembrane region" description="Helical" evidence="1">
    <location>
        <begin position="244"/>
        <end position="262"/>
    </location>
</feature>
<reference evidence="2" key="1">
    <citation type="submission" date="2022-07" db="EMBL/GenBank/DDBJ databases">
        <title>Genome Sequence of Leucocoprinus birnbaumii.</title>
        <authorList>
            <person name="Buettner E."/>
        </authorList>
    </citation>
    <scope>NUCLEOTIDE SEQUENCE</scope>
    <source>
        <strain evidence="2">VT141</strain>
    </source>
</reference>
<evidence type="ECO:0000256" key="1">
    <source>
        <dbReference type="SAM" id="Phobius"/>
    </source>
</evidence>
<evidence type="ECO:0000313" key="3">
    <source>
        <dbReference type="Proteomes" id="UP001213000"/>
    </source>
</evidence>
<organism evidence="2 3">
    <name type="scientific">Leucocoprinus birnbaumii</name>
    <dbReference type="NCBI Taxonomy" id="56174"/>
    <lineage>
        <taxon>Eukaryota</taxon>
        <taxon>Fungi</taxon>
        <taxon>Dikarya</taxon>
        <taxon>Basidiomycota</taxon>
        <taxon>Agaricomycotina</taxon>
        <taxon>Agaricomycetes</taxon>
        <taxon>Agaricomycetidae</taxon>
        <taxon>Agaricales</taxon>
        <taxon>Agaricineae</taxon>
        <taxon>Agaricaceae</taxon>
        <taxon>Leucocoprinus</taxon>
    </lineage>
</organism>
<feature type="transmembrane region" description="Helical" evidence="1">
    <location>
        <begin position="124"/>
        <end position="146"/>
    </location>
</feature>
<keyword evidence="3" id="KW-1185">Reference proteome</keyword>
<feature type="transmembrane region" description="Helical" evidence="1">
    <location>
        <begin position="12"/>
        <end position="36"/>
    </location>
</feature>